<name>A0ABN8RYV5_9CNID</name>
<dbReference type="InterPro" id="IPR046496">
    <property type="entry name" value="DUF6589"/>
</dbReference>
<keyword evidence="3" id="KW-1185">Reference proteome</keyword>
<protein>
    <recommendedName>
        <fullName evidence="1">DUF6589 domain-containing protein</fullName>
    </recommendedName>
</protein>
<feature type="domain" description="DUF6589" evidence="1">
    <location>
        <begin position="503"/>
        <end position="972"/>
    </location>
</feature>
<sequence length="1039" mass="116119">MAETPKKIIDSEYKCFLCDAFTHSSRVKIFGKSGLDIPRLIESAVGENLEKYENSGSQMFICTKCYKRLLRLEKAKKNLEGIKEEICGIYQSINRRVKRQITDANVSENIAPHTTTKPSSAAKSLKFTESSTTATNDDFPTTCTSSDSGPAEVSENFLAWKSPQYSGAVIRQTFGAPLLSSTPVSSTQKTSNQSKASIENTTVKLSVSYPSKTVNKTLPKDYEALGKSLVHGPPSRIATAVLKCAPLTHLVIEKVLRLLKAEVGDLCSKKNPSSLRNCTKEALINFDLEKLCNEWKERAPLFYSFLLTVTSGKSQKSTTWFPSMAVAGSILLKQRNPQMNATASALSLVLKTRSTEAALDRFSKLKITCSNTKALKVMDVIGENHDKVLTENKTRIAKEMKAISDAELEHISSGTCRRDPSVILSTCETCQTIKDAKINSHPGFIIAFDNIDIHLERREMTMSAQNRDIHWVNHEMVQNRVSGNNLQSQNPKAPIEDVPNITFLPDVNDHNKQRLNYIILISRILVSYFDCFAPFQDVCVYNIPHKYSMEQATQSVKVPLGVIFKDENVNEDMLAILQKFHSYLPSTANGQIDGQIFTGDQLTVERSVNVIASVANGFTPKERLEGINLQIGDWHAAVKLLSLIFKRFFSAKSDGDLCTLYADRTTINRRNVTADPAKAYRADRDFFLVVVRSRVIAAAMEILGMESKSSQPSKCPVPPDLGNMSKHTKLRYLNKVAAMVVDSFVFDQCSLNNIVDKIITAQEKDDATNNQQLTEDGRFPCRFPGCNYSFQYDGRTNLAEPTISDQANSNKSVTTEQDVKSDDVYNYNCALLADGLFFMNFLDATAEGDGARMMRQYKYLLLYCRADGASSTKYALECLYQSFLVNAMLSPRDAERFIWNRTVNNSGKPGKNIALDLDVEHSNNFVKQAFKHLGPNLTENAVSRICNAESGVRSVLDKIDHSICRAAGSSEHSHRSLERDLSLLVDKCLSNSVFDMHDSRSYVCFRSFERVPLKNLDMSSMFNWINKHKKNIQSGLKAR</sequence>
<gene>
    <name evidence="2" type="ORF">PLOB_00030692</name>
</gene>
<dbReference type="Proteomes" id="UP001159405">
    <property type="component" value="Unassembled WGS sequence"/>
</dbReference>
<accession>A0ABN8RYV5</accession>
<reference evidence="2 3" key="1">
    <citation type="submission" date="2022-05" db="EMBL/GenBank/DDBJ databases">
        <authorList>
            <consortium name="Genoscope - CEA"/>
            <person name="William W."/>
        </authorList>
    </citation>
    <scope>NUCLEOTIDE SEQUENCE [LARGE SCALE GENOMIC DNA]</scope>
</reference>
<comment type="caution">
    <text evidence="2">The sequence shown here is derived from an EMBL/GenBank/DDBJ whole genome shotgun (WGS) entry which is preliminary data.</text>
</comment>
<proteinExistence type="predicted"/>
<evidence type="ECO:0000313" key="2">
    <source>
        <dbReference type="EMBL" id="CAH3184666.1"/>
    </source>
</evidence>
<dbReference type="Pfam" id="PF20231">
    <property type="entry name" value="DUF6589"/>
    <property type="match status" value="1"/>
</dbReference>
<organism evidence="2 3">
    <name type="scientific">Porites lobata</name>
    <dbReference type="NCBI Taxonomy" id="104759"/>
    <lineage>
        <taxon>Eukaryota</taxon>
        <taxon>Metazoa</taxon>
        <taxon>Cnidaria</taxon>
        <taxon>Anthozoa</taxon>
        <taxon>Hexacorallia</taxon>
        <taxon>Scleractinia</taxon>
        <taxon>Fungiina</taxon>
        <taxon>Poritidae</taxon>
        <taxon>Porites</taxon>
    </lineage>
</organism>
<evidence type="ECO:0000313" key="3">
    <source>
        <dbReference type="Proteomes" id="UP001159405"/>
    </source>
</evidence>
<evidence type="ECO:0000259" key="1">
    <source>
        <dbReference type="Pfam" id="PF20231"/>
    </source>
</evidence>
<dbReference type="EMBL" id="CALNXK010000395">
    <property type="protein sequence ID" value="CAH3184666.1"/>
    <property type="molecule type" value="Genomic_DNA"/>
</dbReference>